<keyword evidence="4" id="KW-1185">Reference proteome</keyword>
<dbReference type="Gene3D" id="3.90.830.10">
    <property type="entry name" value="Syntaxin Binding Protein 1, Chain A, domain 2"/>
    <property type="match status" value="1"/>
</dbReference>
<evidence type="ECO:0008006" key="5">
    <source>
        <dbReference type="Google" id="ProtNLM"/>
    </source>
</evidence>
<organism evidence="3 4">
    <name type="scientific">Phycomyces blakesleeanus (strain ATCC 8743b / DSM 1359 / FGSC 10004 / NBRC 33097 / NRRL 1555)</name>
    <dbReference type="NCBI Taxonomy" id="763407"/>
    <lineage>
        <taxon>Eukaryota</taxon>
        <taxon>Fungi</taxon>
        <taxon>Fungi incertae sedis</taxon>
        <taxon>Mucoromycota</taxon>
        <taxon>Mucoromycotina</taxon>
        <taxon>Mucoromycetes</taxon>
        <taxon>Mucorales</taxon>
        <taxon>Phycomycetaceae</taxon>
        <taxon>Phycomyces</taxon>
    </lineage>
</organism>
<dbReference type="PIRSF" id="PIRSF005715">
    <property type="entry name" value="VPS45_Sec1"/>
    <property type="match status" value="1"/>
</dbReference>
<gene>
    <name evidence="3" type="ORF">PHYBLDRAFT_188836</name>
</gene>
<dbReference type="InterPro" id="IPR027482">
    <property type="entry name" value="Sec1-like_dom2"/>
</dbReference>
<dbReference type="OrthoDB" id="2228at2759"/>
<dbReference type="Proteomes" id="UP000077315">
    <property type="component" value="Unassembled WGS sequence"/>
</dbReference>
<dbReference type="FunCoup" id="A0A162ZP49">
    <property type="interactions" value="361"/>
</dbReference>
<comment type="similarity">
    <text evidence="1">Belongs to the STXBP/unc-18/SEC1 family.</text>
</comment>
<dbReference type="InterPro" id="IPR043127">
    <property type="entry name" value="Sec-1-like_dom3a"/>
</dbReference>
<dbReference type="InterPro" id="IPR043154">
    <property type="entry name" value="Sec-1-like_dom1"/>
</dbReference>
<evidence type="ECO:0000313" key="4">
    <source>
        <dbReference type="Proteomes" id="UP000077315"/>
    </source>
</evidence>
<sequence>MASLIDIMRKRLLDTIRSIQPPGKWKIVVVDSRSYQILSAACNIDDILEMNVMTVENIEKSRTHYATNEAIYFLTPCQESILRLVDDFRDHRNPQYKAAHVHFTSGLDDMMFRDLNQRLKSTGASEYILCLKEMYVDFMVVESAVFTVEPVTSFFSIFGTDPRSHPEDSIRVTAKQLLSVCATLGEDPIIRYQTPPPPPPPSQSPTDGLLPQQGSATRSLATILQKEMDDFCRISPNFPPARNPPQPRATLLILDRSIDPMAPLLHEFTYQAMINDLLPVEPSESKNGIKYTHEYNQEDGTMATMDVILNEEDAVYRSVRHQHIAECTENLVRDFKKFLEDHKATSQAGDRQDAPRDTTKNLKDMKEMITNIPKFQDMKAKYSAHISIAQECMSRFEQQKLNSVGNLEQNMATGETPSGNTPKTIVLDMVPLLDDPHVSPVDKARLLMLYILYKDGNLYDDDKRKLLEHARLPIDLREAVNNLSLLGIKVSRDRKLKEKGRKKEKRRRDSRDAPFELSRYIPNVKRIMDSQLSNTLEASQFAYTRQSDIEHTEEANGAPHSAIPASGISLRTTKPTWNKKGGNGAGQPFGASRAKLIVVVLGGMTHSEIRSAYELAELHDRDIYVGTTEILKPSKFVENLSRLRQPIPAARPIIAPYVAPPPVQEPHKIPKISNLIPHINHTTSSLSSVSLNSPSIKSGTSGQSTPDKPEEKKKKRGLKKLFG</sequence>
<dbReference type="VEuPathDB" id="FungiDB:PHYBLDRAFT_188836"/>
<dbReference type="STRING" id="763407.A0A162ZP49"/>
<dbReference type="InParanoid" id="A0A162ZP49"/>
<dbReference type="RefSeq" id="XP_018286211.1">
    <property type="nucleotide sequence ID" value="XM_018439569.1"/>
</dbReference>
<accession>A0A162ZP49</accession>
<reference evidence="4" key="1">
    <citation type="submission" date="2015-06" db="EMBL/GenBank/DDBJ databases">
        <title>Expansion of signal transduction pathways in fungi by whole-genome duplication.</title>
        <authorList>
            <consortium name="DOE Joint Genome Institute"/>
            <person name="Corrochano L.M."/>
            <person name="Kuo A."/>
            <person name="Marcet-Houben M."/>
            <person name="Polaino S."/>
            <person name="Salamov A."/>
            <person name="Villalobos J.M."/>
            <person name="Alvarez M.I."/>
            <person name="Avalos J."/>
            <person name="Benito E.P."/>
            <person name="Benoit I."/>
            <person name="Burger G."/>
            <person name="Camino L.P."/>
            <person name="Canovas D."/>
            <person name="Cerda-Olmedo E."/>
            <person name="Cheng J.-F."/>
            <person name="Dominguez A."/>
            <person name="Elias M."/>
            <person name="Eslava A.P."/>
            <person name="Glaser F."/>
            <person name="Grimwood J."/>
            <person name="Gutierrez G."/>
            <person name="Heitman J."/>
            <person name="Henrissat B."/>
            <person name="Iturriaga E.A."/>
            <person name="Lang B.F."/>
            <person name="Lavin J.L."/>
            <person name="Lee S."/>
            <person name="Li W."/>
            <person name="Lindquist E."/>
            <person name="Lopez-Garcia S."/>
            <person name="Luque E.M."/>
            <person name="Marcos A.T."/>
            <person name="Martin J."/>
            <person name="McCluskey K."/>
            <person name="Medina H.R."/>
            <person name="Miralles-Duran A."/>
            <person name="Miyazaki A."/>
            <person name="Munoz-Torres E."/>
            <person name="Oguiza J.A."/>
            <person name="Ohm R."/>
            <person name="Olmedo M."/>
            <person name="Orejas M."/>
            <person name="Ortiz-Castellanos L."/>
            <person name="Pisabarro A.G."/>
            <person name="Rodriguez-Romero J."/>
            <person name="Ruiz-Herrera J."/>
            <person name="Ruiz-Vazquez R."/>
            <person name="Sanz C."/>
            <person name="Schackwitz W."/>
            <person name="Schmutz J."/>
            <person name="Shahriari M."/>
            <person name="Shelest E."/>
            <person name="Silva-Franco F."/>
            <person name="Soanes D."/>
            <person name="Syed K."/>
            <person name="Tagua V.G."/>
            <person name="Talbot N.J."/>
            <person name="Thon M."/>
            <person name="De vries R.P."/>
            <person name="Wiebenga A."/>
            <person name="Yadav J.S."/>
            <person name="Braun E.L."/>
            <person name="Baker S."/>
            <person name="Garre V."/>
            <person name="Horwitz B."/>
            <person name="Torres-Martinez S."/>
            <person name="Idnurm A."/>
            <person name="Herrera-Estrella A."/>
            <person name="Gabaldon T."/>
            <person name="Grigoriev I.V."/>
        </authorList>
    </citation>
    <scope>NUCLEOTIDE SEQUENCE [LARGE SCALE GENOMIC DNA]</scope>
    <source>
        <strain evidence="4">NRRL 1555(-)</strain>
    </source>
</reference>
<dbReference type="SUPFAM" id="SSF56815">
    <property type="entry name" value="Sec1/munc18-like (SM) proteins"/>
    <property type="match status" value="1"/>
</dbReference>
<dbReference type="Gene3D" id="3.40.50.2060">
    <property type="match status" value="1"/>
</dbReference>
<dbReference type="AlphaFoldDB" id="A0A162ZP49"/>
<dbReference type="Gene3D" id="1.25.40.60">
    <property type="match status" value="1"/>
</dbReference>
<feature type="compositionally biased region" description="Basic residues" evidence="2">
    <location>
        <begin position="713"/>
        <end position="723"/>
    </location>
</feature>
<feature type="compositionally biased region" description="Low complexity" evidence="2">
    <location>
        <begin position="686"/>
        <end position="698"/>
    </location>
</feature>
<evidence type="ECO:0000313" key="3">
    <source>
        <dbReference type="EMBL" id="OAD68171.1"/>
    </source>
</evidence>
<dbReference type="InterPro" id="IPR001619">
    <property type="entry name" value="Sec1-like"/>
</dbReference>
<name>A0A162ZP49_PHYB8</name>
<dbReference type="PANTHER" id="PTHR11679">
    <property type="entry name" value="VESICLE PROTEIN SORTING-ASSOCIATED"/>
    <property type="match status" value="1"/>
</dbReference>
<evidence type="ECO:0000256" key="1">
    <source>
        <dbReference type="ARBA" id="ARBA00009884"/>
    </source>
</evidence>
<feature type="compositionally biased region" description="Basic residues" evidence="2">
    <location>
        <begin position="497"/>
        <end position="506"/>
    </location>
</feature>
<evidence type="ECO:0000256" key="2">
    <source>
        <dbReference type="SAM" id="MobiDB-lite"/>
    </source>
</evidence>
<dbReference type="EMBL" id="KV440996">
    <property type="protein sequence ID" value="OAD68171.1"/>
    <property type="molecule type" value="Genomic_DNA"/>
</dbReference>
<dbReference type="Gene3D" id="3.40.50.1910">
    <property type="match status" value="1"/>
</dbReference>
<feature type="region of interest" description="Disordered" evidence="2">
    <location>
        <begin position="494"/>
        <end position="514"/>
    </location>
</feature>
<dbReference type="Pfam" id="PF00995">
    <property type="entry name" value="Sec1"/>
    <property type="match status" value="1"/>
</dbReference>
<dbReference type="InterPro" id="IPR036045">
    <property type="entry name" value="Sec1-like_sf"/>
</dbReference>
<dbReference type="GO" id="GO:0016192">
    <property type="term" value="P:vesicle-mediated transport"/>
    <property type="evidence" value="ECO:0007669"/>
    <property type="project" value="InterPro"/>
</dbReference>
<proteinExistence type="inferred from homology"/>
<feature type="region of interest" description="Disordered" evidence="2">
    <location>
        <begin position="686"/>
        <end position="723"/>
    </location>
</feature>
<feature type="compositionally biased region" description="Pro residues" evidence="2">
    <location>
        <begin position="194"/>
        <end position="203"/>
    </location>
</feature>
<protein>
    <recommendedName>
        <fullName evidence="5">Sec1-like protein</fullName>
    </recommendedName>
</protein>
<feature type="region of interest" description="Disordered" evidence="2">
    <location>
        <begin position="190"/>
        <end position="214"/>
    </location>
</feature>
<dbReference type="GeneID" id="29000475"/>